<feature type="domain" description="CUE" evidence="2">
    <location>
        <begin position="117"/>
        <end position="160"/>
    </location>
</feature>
<evidence type="ECO:0000313" key="4">
    <source>
        <dbReference type="Proteomes" id="UP000623687"/>
    </source>
</evidence>
<gene>
    <name evidence="3" type="ORF">PC9H_007187</name>
</gene>
<organism evidence="3 4">
    <name type="scientific">Pleurotus ostreatus</name>
    <name type="common">Oyster mushroom</name>
    <name type="synonym">White-rot fungus</name>
    <dbReference type="NCBI Taxonomy" id="5322"/>
    <lineage>
        <taxon>Eukaryota</taxon>
        <taxon>Fungi</taxon>
        <taxon>Dikarya</taxon>
        <taxon>Basidiomycota</taxon>
        <taxon>Agaricomycotina</taxon>
        <taxon>Agaricomycetes</taxon>
        <taxon>Agaricomycetidae</taxon>
        <taxon>Agaricales</taxon>
        <taxon>Pleurotineae</taxon>
        <taxon>Pleurotaceae</taxon>
        <taxon>Pleurotus</taxon>
    </lineage>
</organism>
<feature type="compositionally biased region" description="Polar residues" evidence="1">
    <location>
        <begin position="96"/>
        <end position="111"/>
    </location>
</feature>
<feature type="compositionally biased region" description="Basic and acidic residues" evidence="1">
    <location>
        <begin position="60"/>
        <end position="70"/>
    </location>
</feature>
<feature type="compositionally biased region" description="Low complexity" evidence="1">
    <location>
        <begin position="193"/>
        <end position="203"/>
    </location>
</feature>
<proteinExistence type="predicted"/>
<dbReference type="GeneID" id="59377005"/>
<dbReference type="PANTHER" id="PTHR16461:SF5">
    <property type="entry name" value="TOLL-INTERACTING PROTEIN"/>
    <property type="match status" value="1"/>
</dbReference>
<dbReference type="VEuPathDB" id="FungiDB:PC9H_007187"/>
<dbReference type="Gene3D" id="1.10.8.10">
    <property type="entry name" value="DNA helicase RuvA subunit, C-terminal domain"/>
    <property type="match status" value="1"/>
</dbReference>
<feature type="compositionally biased region" description="Polar residues" evidence="1">
    <location>
        <begin position="32"/>
        <end position="47"/>
    </location>
</feature>
<feature type="region of interest" description="Disordered" evidence="1">
    <location>
        <begin position="152"/>
        <end position="239"/>
    </location>
</feature>
<dbReference type="GO" id="GO:0005737">
    <property type="term" value="C:cytoplasm"/>
    <property type="evidence" value="ECO:0007669"/>
    <property type="project" value="TreeGrafter"/>
</dbReference>
<dbReference type="GO" id="GO:0031624">
    <property type="term" value="F:ubiquitin conjugating enzyme binding"/>
    <property type="evidence" value="ECO:0007669"/>
    <property type="project" value="TreeGrafter"/>
</dbReference>
<keyword evidence="4" id="KW-1185">Reference proteome</keyword>
<dbReference type="InterPro" id="IPR009060">
    <property type="entry name" value="UBA-like_sf"/>
</dbReference>
<feature type="compositionally biased region" description="Low complexity" evidence="1">
    <location>
        <begin position="9"/>
        <end position="19"/>
    </location>
</feature>
<feature type="compositionally biased region" description="Pro residues" evidence="1">
    <location>
        <begin position="329"/>
        <end position="344"/>
    </location>
</feature>
<feature type="compositionally biased region" description="Polar residues" evidence="1">
    <location>
        <begin position="271"/>
        <end position="282"/>
    </location>
</feature>
<dbReference type="AlphaFoldDB" id="A0A8H7DSI3"/>
<dbReference type="OrthoDB" id="9942608at2759"/>
<dbReference type="EMBL" id="JACETU010000005">
    <property type="protein sequence ID" value="KAF7427970.1"/>
    <property type="molecule type" value="Genomic_DNA"/>
</dbReference>
<feature type="compositionally biased region" description="Low complexity" evidence="1">
    <location>
        <begin position="345"/>
        <end position="361"/>
    </location>
</feature>
<dbReference type="GO" id="GO:0043130">
    <property type="term" value="F:ubiquitin binding"/>
    <property type="evidence" value="ECO:0007669"/>
    <property type="project" value="InterPro"/>
</dbReference>
<dbReference type="Proteomes" id="UP000623687">
    <property type="component" value="Unassembled WGS sequence"/>
</dbReference>
<sequence length="433" mass="45948">MTSTDTNTSAPPAGGASPPVNNVGTTLPMPRSDSSSGAPPTSHSTDATPLKPFDDAVPDDGTKTPTKQDPHPLPSDEPIVTAAASGPSVTAHDDSVTQQPPFPNSTSQQIEETPVREVHPRIAALQSMFPTFDEVVLQSVLESVNWDQDQAIDMLLGMSDPEYKPEARPNQPPPPSQTDLDEQFARQLMLQEQQAQQAAWQAAHPVPPGGGRRHAGLQPQPQPQPAPTGEGGGQIAADLQEQFTRVAEVGKRTFGNIFSKVKAKIQEFDNPRTNQPSSTQPTWGAPSNLPGSSYPQQEYGQNANYNYTPAPPQRSAAISPAQQPAYYDPNPPRSPSPSPQPSPVPASSQPPAAIANPAASSTQPPPLTGMEAPRAGGFGAGATPIDGNKLGLLPKRPVSLLRPSDGATPMQRKESEDDELEYVENPFEDGNRK</sequence>
<dbReference type="PANTHER" id="PTHR16461">
    <property type="entry name" value="TOLL-INTERACTING PROTEIN"/>
    <property type="match status" value="1"/>
</dbReference>
<feature type="region of interest" description="Disordered" evidence="1">
    <location>
        <begin position="1"/>
        <end position="117"/>
    </location>
</feature>
<protein>
    <recommendedName>
        <fullName evidence="2">CUE domain-containing protein</fullName>
    </recommendedName>
</protein>
<evidence type="ECO:0000259" key="2">
    <source>
        <dbReference type="PROSITE" id="PS51140"/>
    </source>
</evidence>
<dbReference type="Pfam" id="PF02845">
    <property type="entry name" value="CUE"/>
    <property type="match status" value="1"/>
</dbReference>
<dbReference type="RefSeq" id="XP_036630342.1">
    <property type="nucleotide sequence ID" value="XM_036776722.1"/>
</dbReference>
<comment type="caution">
    <text evidence="3">The sequence shown here is derived from an EMBL/GenBank/DDBJ whole genome shotgun (WGS) entry which is preliminary data.</text>
</comment>
<name>A0A8H7DSI3_PLEOS</name>
<evidence type="ECO:0000256" key="1">
    <source>
        <dbReference type="SAM" id="MobiDB-lite"/>
    </source>
</evidence>
<dbReference type="SUPFAM" id="SSF46934">
    <property type="entry name" value="UBA-like"/>
    <property type="match status" value="1"/>
</dbReference>
<evidence type="ECO:0000313" key="3">
    <source>
        <dbReference type="EMBL" id="KAF7427970.1"/>
    </source>
</evidence>
<accession>A0A8H7DSI3</accession>
<dbReference type="InterPro" id="IPR003892">
    <property type="entry name" value="CUE"/>
</dbReference>
<reference evidence="3" key="1">
    <citation type="submission" date="2019-07" db="EMBL/GenBank/DDBJ databases">
        <authorList>
            <person name="Palmer J.M."/>
        </authorList>
    </citation>
    <scope>NUCLEOTIDE SEQUENCE</scope>
    <source>
        <strain evidence="3">PC9</strain>
    </source>
</reference>
<dbReference type="SMART" id="SM00546">
    <property type="entry name" value="CUE"/>
    <property type="match status" value="1"/>
</dbReference>
<feature type="region of interest" description="Disordered" evidence="1">
    <location>
        <begin position="266"/>
        <end position="433"/>
    </location>
</feature>
<dbReference type="GO" id="GO:0006511">
    <property type="term" value="P:ubiquitin-dependent protein catabolic process"/>
    <property type="evidence" value="ECO:0007669"/>
    <property type="project" value="TreeGrafter"/>
</dbReference>
<dbReference type="PROSITE" id="PS51140">
    <property type="entry name" value="CUE"/>
    <property type="match status" value="1"/>
</dbReference>
<feature type="compositionally biased region" description="Polar residues" evidence="1">
    <location>
        <begin position="289"/>
        <end position="307"/>
    </location>
</feature>
<dbReference type="CDD" id="cd14279">
    <property type="entry name" value="CUE"/>
    <property type="match status" value="1"/>
</dbReference>